<name>A0A3A1U1R9_9MICO</name>
<reference evidence="2" key="1">
    <citation type="submission" date="2018-09" db="EMBL/GenBank/DDBJ databases">
        <authorList>
            <person name="Kim I."/>
        </authorList>
    </citation>
    <scope>NUCLEOTIDE SEQUENCE [LARGE SCALE GENOMIC DNA]</scope>
    <source>
        <strain evidence="2">DD4a</strain>
    </source>
</reference>
<evidence type="ECO:0000313" key="2">
    <source>
        <dbReference type="Proteomes" id="UP000265742"/>
    </source>
</evidence>
<proteinExistence type="predicted"/>
<organism evidence="1 2">
    <name type="scientific">Amnibacterium setariae</name>
    <dbReference type="NCBI Taxonomy" id="2306585"/>
    <lineage>
        <taxon>Bacteria</taxon>
        <taxon>Bacillati</taxon>
        <taxon>Actinomycetota</taxon>
        <taxon>Actinomycetes</taxon>
        <taxon>Micrococcales</taxon>
        <taxon>Microbacteriaceae</taxon>
        <taxon>Amnibacterium</taxon>
    </lineage>
</organism>
<evidence type="ECO:0000313" key="1">
    <source>
        <dbReference type="EMBL" id="RIX30461.1"/>
    </source>
</evidence>
<evidence type="ECO:0008006" key="3">
    <source>
        <dbReference type="Google" id="ProtNLM"/>
    </source>
</evidence>
<dbReference type="EMBL" id="QXTG01000001">
    <property type="protein sequence ID" value="RIX30461.1"/>
    <property type="molecule type" value="Genomic_DNA"/>
</dbReference>
<dbReference type="Proteomes" id="UP000265742">
    <property type="component" value="Unassembled WGS sequence"/>
</dbReference>
<sequence length="282" mass="29194">MPGYPSTGPVELVVDVAVGHVEVLAEDRTDAAVEVVPTNPRKAGDRSMAEEAVVAFDAGRLSVVVPRRLNLFGRSDSVDIRIAVPSGSDVEIDSAYGAVRLRGPLGRTRVRAKYGTVAVDRAADLELVAPYGEVDVRDVTGRLDLEAGHGRARIGSVGGEARIRAAHGSVDIGVARGPVDARTSGALTIETALTDVTARSAHGVLRVGAATSGVVRLENGYAEVEVGVPEGTAAWVDASAAHGAVRNELTAGGEAGPAERTVELHLSSSWADVVIRRATVFA</sequence>
<protein>
    <recommendedName>
        <fullName evidence="3">Adhesin domain-containing protein</fullName>
    </recommendedName>
</protein>
<accession>A0A3A1U1R9</accession>
<comment type="caution">
    <text evidence="1">The sequence shown here is derived from an EMBL/GenBank/DDBJ whole genome shotgun (WGS) entry which is preliminary data.</text>
</comment>
<dbReference type="OrthoDB" id="3252095at2"/>
<dbReference type="AlphaFoldDB" id="A0A3A1U1R9"/>
<dbReference type="RefSeq" id="WP_119480822.1">
    <property type="nucleotide sequence ID" value="NZ_QXTG01000001.1"/>
</dbReference>
<gene>
    <name evidence="1" type="ORF">D1781_03260</name>
</gene>
<keyword evidence="2" id="KW-1185">Reference proteome</keyword>